<dbReference type="EMBL" id="BBVC01000007">
    <property type="protein sequence ID" value="GAO97531.1"/>
    <property type="molecule type" value="Genomic_DNA"/>
</dbReference>
<keyword evidence="1" id="KW-0812">Transmembrane</keyword>
<sequence length="60" mass="6846">MKLNHRQKYRLLWVGVGLGAVLLVSAMILMQITSFRKHIPLSYGTEPYSQNPVSDEICQN</sequence>
<name>A0A0K8MAL0_9PROT</name>
<keyword evidence="1" id="KW-1133">Transmembrane helix</keyword>
<reference evidence="2 3" key="1">
    <citation type="submission" date="2015-03" db="EMBL/GenBank/DDBJ databases">
        <title>Caedibacter varicaedens, whole genome shotgun sequence.</title>
        <authorList>
            <person name="Suzuki H."/>
            <person name="Dapper A.L."/>
            <person name="Gibson A.K."/>
            <person name="Jackson C."/>
            <person name="Lee H."/>
            <person name="Pejaver V.R."/>
            <person name="Doak T."/>
            <person name="Lynch M."/>
        </authorList>
    </citation>
    <scope>NUCLEOTIDE SEQUENCE [LARGE SCALE GENOMIC DNA]</scope>
</reference>
<evidence type="ECO:0000313" key="3">
    <source>
        <dbReference type="Proteomes" id="UP000036771"/>
    </source>
</evidence>
<feature type="transmembrane region" description="Helical" evidence="1">
    <location>
        <begin position="12"/>
        <end position="32"/>
    </location>
</feature>
<evidence type="ECO:0000256" key="1">
    <source>
        <dbReference type="SAM" id="Phobius"/>
    </source>
</evidence>
<organism evidence="2 3">
    <name type="scientific">Caedimonas varicaedens</name>
    <dbReference type="NCBI Taxonomy" id="1629334"/>
    <lineage>
        <taxon>Bacteria</taxon>
        <taxon>Pseudomonadati</taxon>
        <taxon>Pseudomonadota</taxon>
        <taxon>Alphaproteobacteria</taxon>
        <taxon>Holosporales</taxon>
        <taxon>Caedimonadaceae</taxon>
        <taxon>Caedimonas</taxon>
    </lineage>
</organism>
<proteinExistence type="predicted"/>
<dbReference type="AlphaFoldDB" id="A0A0K8MAL0"/>
<evidence type="ECO:0000313" key="2">
    <source>
        <dbReference type="EMBL" id="GAO97531.1"/>
    </source>
</evidence>
<dbReference type="Proteomes" id="UP000036771">
    <property type="component" value="Unassembled WGS sequence"/>
</dbReference>
<accession>A0A0K8MAL0</accession>
<protein>
    <submittedName>
        <fullName evidence="2">Uncharacterized protein</fullName>
    </submittedName>
</protein>
<gene>
    <name evidence="2" type="ORF">Cva_00165</name>
</gene>
<keyword evidence="1" id="KW-0472">Membrane</keyword>
<comment type="caution">
    <text evidence="2">The sequence shown here is derived from an EMBL/GenBank/DDBJ whole genome shotgun (WGS) entry which is preliminary data.</text>
</comment>
<keyword evidence="3" id="KW-1185">Reference proteome</keyword>